<evidence type="ECO:0000313" key="2">
    <source>
        <dbReference type="Proteomes" id="UP001212997"/>
    </source>
</evidence>
<comment type="caution">
    <text evidence="1">The sequence shown here is derived from an EMBL/GenBank/DDBJ whole genome shotgun (WGS) entry which is preliminary data.</text>
</comment>
<dbReference type="PANTHER" id="PTHR37834">
    <property type="entry name" value="GDSL-LIKE LIPASE/ACYLHYDROLASE DOMAIN PROTEIN (AFU_ORTHOLOGUE AFUA_2G00620)"/>
    <property type="match status" value="1"/>
</dbReference>
<evidence type="ECO:0008006" key="3">
    <source>
        <dbReference type="Google" id="ProtNLM"/>
    </source>
</evidence>
<dbReference type="Gene3D" id="3.40.50.1110">
    <property type="entry name" value="SGNH hydrolase"/>
    <property type="match status" value="1"/>
</dbReference>
<dbReference type="AlphaFoldDB" id="A0AAD5YGR1"/>
<gene>
    <name evidence="1" type="ORF">NLI96_g7896</name>
</gene>
<keyword evidence="2" id="KW-1185">Reference proteome</keyword>
<organism evidence="1 2">
    <name type="scientific">Meripilus lineatus</name>
    <dbReference type="NCBI Taxonomy" id="2056292"/>
    <lineage>
        <taxon>Eukaryota</taxon>
        <taxon>Fungi</taxon>
        <taxon>Dikarya</taxon>
        <taxon>Basidiomycota</taxon>
        <taxon>Agaricomycotina</taxon>
        <taxon>Agaricomycetes</taxon>
        <taxon>Polyporales</taxon>
        <taxon>Meripilaceae</taxon>
        <taxon>Meripilus</taxon>
    </lineage>
</organism>
<dbReference type="InterPro" id="IPR052762">
    <property type="entry name" value="PCW_deacetylase/CE"/>
</dbReference>
<evidence type="ECO:0000313" key="1">
    <source>
        <dbReference type="EMBL" id="KAJ3481088.1"/>
    </source>
</evidence>
<reference evidence="1" key="1">
    <citation type="submission" date="2022-07" db="EMBL/GenBank/DDBJ databases">
        <title>Genome Sequence of Physisporinus lineatus.</title>
        <authorList>
            <person name="Buettner E."/>
        </authorList>
    </citation>
    <scope>NUCLEOTIDE SEQUENCE</scope>
    <source>
        <strain evidence="1">VT162</strain>
    </source>
</reference>
<dbReference type="InterPro" id="IPR036514">
    <property type="entry name" value="SGNH_hydro_sf"/>
</dbReference>
<proteinExistence type="predicted"/>
<dbReference type="Proteomes" id="UP001212997">
    <property type="component" value="Unassembled WGS sequence"/>
</dbReference>
<accession>A0AAD5YGR1</accession>
<name>A0AAD5YGR1_9APHY</name>
<dbReference type="EMBL" id="JANAWD010000340">
    <property type="protein sequence ID" value="KAJ3481088.1"/>
    <property type="molecule type" value="Genomic_DNA"/>
</dbReference>
<protein>
    <recommendedName>
        <fullName evidence="3">SGNH hydrolase-type esterase domain-containing protein</fullName>
    </recommendedName>
</protein>
<dbReference type="SUPFAM" id="SSF52266">
    <property type="entry name" value="SGNH hydrolase"/>
    <property type="match status" value="1"/>
</dbReference>
<sequence length="317" mass="35576">MDAGTPLLELGGRAQDSSFKSLSLMLGEHTTSPLVSIGVSVDYQEFVTVNVTAGHNNIPVSSFLNDKGMDTNVIRINAEGWQNNRVNLESIILNAGQFLPQGVDQAWPFLTGEYFKAEHNVNAQPGAALSDVVSYGNEHGLSFQFFRVCSDYAISEIKQTMTSTRNEKTEDTGYFYTTDHNFTTPWKFSRDQPPPTHVVIHIGANDAAQNVSAQAFVKTYLNFIARLRTIYPTEPFFVFTPWGWPNPDGTIGQYYEGAYQQIVNTRNSIGDNNVFLVNTTGWVTFADVFPEYGRFRLFEAWLKDWGLKPEGEWAAQH</sequence>
<dbReference type="PANTHER" id="PTHR37834:SF2">
    <property type="entry name" value="ESTERASE, SGNH HYDROLASE-TYPE"/>
    <property type="match status" value="1"/>
</dbReference>